<organism evidence="3 4">
    <name type="scientific">Mycetomoellerius zeteki</name>
    <dbReference type="NCBI Taxonomy" id="64791"/>
    <lineage>
        <taxon>Eukaryota</taxon>
        <taxon>Metazoa</taxon>
        <taxon>Ecdysozoa</taxon>
        <taxon>Arthropoda</taxon>
        <taxon>Hexapoda</taxon>
        <taxon>Insecta</taxon>
        <taxon>Pterygota</taxon>
        <taxon>Neoptera</taxon>
        <taxon>Endopterygota</taxon>
        <taxon>Hymenoptera</taxon>
        <taxon>Apocrita</taxon>
        <taxon>Aculeata</taxon>
        <taxon>Formicoidea</taxon>
        <taxon>Formicidae</taxon>
        <taxon>Myrmicinae</taxon>
        <taxon>Mycetomoellerius</taxon>
    </lineage>
</organism>
<evidence type="ECO:0000256" key="1">
    <source>
        <dbReference type="PROSITE-ProRule" id="PRU00042"/>
    </source>
</evidence>
<evidence type="ECO:0000259" key="2">
    <source>
        <dbReference type="PROSITE" id="PS50157"/>
    </source>
</evidence>
<dbReference type="EMBL" id="KQ982794">
    <property type="protein sequence ID" value="KYQ50646.1"/>
    <property type="molecule type" value="Genomic_DNA"/>
</dbReference>
<gene>
    <name evidence="3" type="ORF">ALC60_10285</name>
</gene>
<dbReference type="InterPro" id="IPR036236">
    <property type="entry name" value="Znf_C2H2_sf"/>
</dbReference>
<accession>A0A151WS08</accession>
<dbReference type="STRING" id="64791.A0A151WS08"/>
<keyword evidence="1" id="KW-0863">Zinc-finger</keyword>
<dbReference type="InterPro" id="IPR013087">
    <property type="entry name" value="Znf_C2H2_type"/>
</dbReference>
<dbReference type="Proteomes" id="UP000075809">
    <property type="component" value="Unassembled WGS sequence"/>
</dbReference>
<evidence type="ECO:0000313" key="3">
    <source>
        <dbReference type="EMBL" id="KYQ50646.1"/>
    </source>
</evidence>
<dbReference type="SMART" id="SM00355">
    <property type="entry name" value="ZnF_C2H2"/>
    <property type="match status" value="2"/>
</dbReference>
<feature type="non-terminal residue" evidence="3">
    <location>
        <position position="1"/>
    </location>
</feature>
<keyword evidence="1" id="KW-0862">Zinc</keyword>
<protein>
    <submittedName>
        <fullName evidence="3">Zinc finger protein 75A</fullName>
    </submittedName>
</protein>
<sequence>PFTCYKCGKRYQWTDSLSRHLREVCGVSPKYSCSICYTKFRRKHYLLRHQRNFHK</sequence>
<dbReference type="AlphaFoldDB" id="A0A151WS08"/>
<feature type="domain" description="C2H2-type" evidence="2">
    <location>
        <begin position="2"/>
        <end position="29"/>
    </location>
</feature>
<dbReference type="GO" id="GO:0008270">
    <property type="term" value="F:zinc ion binding"/>
    <property type="evidence" value="ECO:0007669"/>
    <property type="project" value="UniProtKB-KW"/>
</dbReference>
<dbReference type="Pfam" id="PF00096">
    <property type="entry name" value="zf-C2H2"/>
    <property type="match status" value="1"/>
</dbReference>
<dbReference type="PROSITE" id="PS50157">
    <property type="entry name" value="ZINC_FINGER_C2H2_2"/>
    <property type="match status" value="2"/>
</dbReference>
<dbReference type="Gene3D" id="3.30.160.60">
    <property type="entry name" value="Classic Zinc Finger"/>
    <property type="match status" value="1"/>
</dbReference>
<dbReference type="SUPFAM" id="SSF57667">
    <property type="entry name" value="beta-beta-alpha zinc fingers"/>
    <property type="match status" value="1"/>
</dbReference>
<proteinExistence type="predicted"/>
<dbReference type="PROSITE" id="PS00028">
    <property type="entry name" value="ZINC_FINGER_C2H2_1"/>
    <property type="match status" value="1"/>
</dbReference>
<name>A0A151WS08_9HYME</name>
<keyword evidence="1" id="KW-0479">Metal-binding</keyword>
<reference evidence="3 4" key="1">
    <citation type="submission" date="2015-09" db="EMBL/GenBank/DDBJ databases">
        <title>Trachymyrmex zeteki WGS genome.</title>
        <authorList>
            <person name="Nygaard S."/>
            <person name="Hu H."/>
            <person name="Boomsma J."/>
            <person name="Zhang G."/>
        </authorList>
    </citation>
    <scope>NUCLEOTIDE SEQUENCE [LARGE SCALE GENOMIC DNA]</scope>
    <source>
        <strain evidence="3">Tzet28-1</strain>
        <tissue evidence="3">Whole body</tissue>
    </source>
</reference>
<feature type="domain" description="C2H2-type" evidence="2">
    <location>
        <begin position="31"/>
        <end position="55"/>
    </location>
</feature>
<keyword evidence="4" id="KW-1185">Reference proteome</keyword>
<evidence type="ECO:0000313" key="4">
    <source>
        <dbReference type="Proteomes" id="UP000075809"/>
    </source>
</evidence>